<dbReference type="InterPro" id="IPR002888">
    <property type="entry name" value="2Fe-2S-bd"/>
</dbReference>
<dbReference type="InterPro" id="IPR016169">
    <property type="entry name" value="FAD-bd_PCMH_sub2"/>
</dbReference>
<dbReference type="SMART" id="SM01092">
    <property type="entry name" value="CO_deh_flav_C"/>
    <property type="match status" value="1"/>
</dbReference>
<gene>
    <name evidence="6" type="primary">xdhA</name>
    <name evidence="6" type="ORF">DKW60_21600</name>
</gene>
<dbReference type="Gene3D" id="3.30.43.10">
    <property type="entry name" value="Uridine Diphospho-n-acetylenolpyruvylglucosamine Reductase, domain 2"/>
    <property type="match status" value="1"/>
</dbReference>
<dbReference type="SUPFAM" id="SSF47741">
    <property type="entry name" value="CO dehydrogenase ISP C-domain like"/>
    <property type="match status" value="1"/>
</dbReference>
<keyword evidence="7" id="KW-1185">Reference proteome</keyword>
<dbReference type="SUPFAM" id="SSF54292">
    <property type="entry name" value="2Fe-2S ferredoxin-like"/>
    <property type="match status" value="1"/>
</dbReference>
<dbReference type="EMBL" id="QGKM01000095">
    <property type="protein sequence ID" value="PWQ92343.1"/>
    <property type="molecule type" value="Genomic_DNA"/>
</dbReference>
<keyword evidence="4" id="KW-0408">Iron</keyword>
<dbReference type="GO" id="GO:0005506">
    <property type="term" value="F:iron ion binding"/>
    <property type="evidence" value="ECO:0007669"/>
    <property type="project" value="InterPro"/>
</dbReference>
<dbReference type="RefSeq" id="WP_109839736.1">
    <property type="nucleotide sequence ID" value="NZ_QGKM01000095.1"/>
</dbReference>
<evidence type="ECO:0000256" key="4">
    <source>
        <dbReference type="ARBA" id="ARBA00023004"/>
    </source>
</evidence>
<dbReference type="Proteomes" id="UP000245539">
    <property type="component" value="Unassembled WGS sequence"/>
</dbReference>
<evidence type="ECO:0000259" key="5">
    <source>
        <dbReference type="PROSITE" id="PS51387"/>
    </source>
</evidence>
<dbReference type="PIRSF" id="PIRSF036557">
    <property type="entry name" value="XdhA_RC"/>
    <property type="match status" value="1"/>
</dbReference>
<dbReference type="InterPro" id="IPR036010">
    <property type="entry name" value="2Fe-2S_ferredoxin-like_sf"/>
</dbReference>
<reference evidence="6 7" key="1">
    <citation type="submission" date="2018-05" db="EMBL/GenBank/DDBJ databases">
        <title>Leucothrix arctica sp. nov., isolated from Arctic seawater.</title>
        <authorList>
            <person name="Choi A."/>
            <person name="Baek K."/>
        </authorList>
    </citation>
    <scope>NUCLEOTIDE SEQUENCE [LARGE SCALE GENOMIC DNA]</scope>
    <source>
        <strain evidence="6 7">JCM 18388</strain>
    </source>
</reference>
<dbReference type="SUPFAM" id="SSF56176">
    <property type="entry name" value="FAD-binding/transporter-associated domain-like"/>
    <property type="match status" value="1"/>
</dbReference>
<feature type="domain" description="FAD-binding PCMH-type" evidence="5">
    <location>
        <begin position="215"/>
        <end position="388"/>
    </location>
</feature>
<keyword evidence="1" id="KW-0285">Flavoprotein</keyword>
<dbReference type="Pfam" id="PF00941">
    <property type="entry name" value="FAD_binding_5"/>
    <property type="match status" value="1"/>
</dbReference>
<dbReference type="Gene3D" id="1.10.150.120">
    <property type="entry name" value="[2Fe-2S]-binding domain"/>
    <property type="match status" value="1"/>
</dbReference>
<name>A0A317C4Q1_9GAMM</name>
<dbReference type="AlphaFoldDB" id="A0A317C4Q1"/>
<dbReference type="GO" id="GO:0071949">
    <property type="term" value="F:FAD binding"/>
    <property type="evidence" value="ECO:0007669"/>
    <property type="project" value="InterPro"/>
</dbReference>
<dbReference type="PROSITE" id="PS51387">
    <property type="entry name" value="FAD_PCMH"/>
    <property type="match status" value="1"/>
</dbReference>
<dbReference type="PANTHER" id="PTHR45444">
    <property type="entry name" value="XANTHINE DEHYDROGENASE"/>
    <property type="match status" value="1"/>
</dbReference>
<dbReference type="PANTHER" id="PTHR45444:SF3">
    <property type="entry name" value="XANTHINE DEHYDROGENASE"/>
    <property type="match status" value="1"/>
</dbReference>
<dbReference type="SUPFAM" id="SSF55447">
    <property type="entry name" value="CO dehydrogenase flavoprotein C-terminal domain-like"/>
    <property type="match status" value="1"/>
</dbReference>
<keyword evidence="2" id="KW-0479">Metal-binding</keyword>
<dbReference type="Pfam" id="PF03450">
    <property type="entry name" value="CO_deh_flav_C"/>
    <property type="match status" value="1"/>
</dbReference>
<proteinExistence type="predicted"/>
<accession>A0A317C4Q1</accession>
<dbReference type="InterPro" id="IPR016167">
    <property type="entry name" value="FAD-bd_PCMH_sub1"/>
</dbReference>
<evidence type="ECO:0000256" key="1">
    <source>
        <dbReference type="ARBA" id="ARBA00022630"/>
    </source>
</evidence>
<dbReference type="Gene3D" id="3.30.465.10">
    <property type="match status" value="1"/>
</dbReference>
<dbReference type="GO" id="GO:0004854">
    <property type="term" value="F:xanthine dehydrogenase activity"/>
    <property type="evidence" value="ECO:0007669"/>
    <property type="project" value="InterPro"/>
</dbReference>
<dbReference type="Pfam" id="PF01799">
    <property type="entry name" value="Fer2_2"/>
    <property type="match status" value="1"/>
</dbReference>
<dbReference type="InterPro" id="IPR036683">
    <property type="entry name" value="CO_DH_flav_C_dom_sf"/>
</dbReference>
<dbReference type="InterPro" id="IPR012675">
    <property type="entry name" value="Beta-grasp_dom_sf"/>
</dbReference>
<comment type="caution">
    <text evidence="6">The sequence shown here is derived from an EMBL/GenBank/DDBJ whole genome shotgun (WGS) entry which is preliminary data.</text>
</comment>
<dbReference type="InterPro" id="IPR036318">
    <property type="entry name" value="FAD-bd_PCMH-like_sf"/>
</dbReference>
<organism evidence="6 7">
    <name type="scientific">Leucothrix pacifica</name>
    <dbReference type="NCBI Taxonomy" id="1247513"/>
    <lineage>
        <taxon>Bacteria</taxon>
        <taxon>Pseudomonadati</taxon>
        <taxon>Pseudomonadota</taxon>
        <taxon>Gammaproteobacteria</taxon>
        <taxon>Thiotrichales</taxon>
        <taxon>Thiotrichaceae</taxon>
        <taxon>Leucothrix</taxon>
    </lineage>
</organism>
<dbReference type="InterPro" id="IPR036884">
    <property type="entry name" value="2Fe-2S-bd_dom_sf"/>
</dbReference>
<dbReference type="InterPro" id="IPR002346">
    <property type="entry name" value="Mopterin_DH_FAD-bd"/>
</dbReference>
<evidence type="ECO:0000313" key="7">
    <source>
        <dbReference type="Proteomes" id="UP000245539"/>
    </source>
</evidence>
<dbReference type="Gene3D" id="3.10.20.30">
    <property type="match status" value="1"/>
</dbReference>
<protein>
    <submittedName>
        <fullName evidence="6">Xanthine dehydrogenase small subunit</fullName>
    </submittedName>
</protein>
<evidence type="ECO:0000256" key="3">
    <source>
        <dbReference type="ARBA" id="ARBA00022827"/>
    </source>
</evidence>
<dbReference type="InterPro" id="IPR005107">
    <property type="entry name" value="CO_DH_flav_C"/>
</dbReference>
<dbReference type="GO" id="GO:0051537">
    <property type="term" value="F:2 iron, 2 sulfur cluster binding"/>
    <property type="evidence" value="ECO:0007669"/>
    <property type="project" value="InterPro"/>
</dbReference>
<dbReference type="InterPro" id="IPR016208">
    <property type="entry name" value="Ald_Oxase/xanthine_DH-like"/>
</dbReference>
<keyword evidence="3" id="KW-0274">FAD</keyword>
<evidence type="ECO:0000313" key="6">
    <source>
        <dbReference type="EMBL" id="PWQ92343.1"/>
    </source>
</evidence>
<dbReference type="InterPro" id="IPR016166">
    <property type="entry name" value="FAD-bd_PCMH"/>
</dbReference>
<dbReference type="PROSITE" id="PS00197">
    <property type="entry name" value="2FE2S_FER_1"/>
    <property type="match status" value="1"/>
</dbReference>
<dbReference type="InterPro" id="IPR012175">
    <property type="entry name" value="Xanth_DH_ssu_bac"/>
</dbReference>
<sequence>MSHSKSTDNTLQFVLDGQIISLNNIGPTTTALNYLRETLRRTGSKEGCAEGDCGACTVVIGELHNGRIRLRAVNACIQFLATLHGKALFTIESLKQASPNKHLHPAQQAMINTHGSQCGFCTPGFVMSLFALYKGNTSPSRKEIHDHLSGNLCRCTGYKPIVQAAQDMYQLNANDAWFTLPGVCDDISEQEQQLIEQLQSITPSKSLQLQSISPIDGQIKTYSAPNTTEQLADLSLENPEATLLAGGTDVGLWVTKQHRILNHVIYLGSISELQQIKETADGLTIGAGVTLTDAFKRLNQHYPTLSELWRRFSSVQVRNAGTLGGNIANGSPIGDSMPVLITLGTHLSLRKGKQRRDIALDKFYLDYQKKDLAKGEFVELIHIPKPTENQQVRSYKLSKRFDQDISAVCAAFSLKLSADKVADINIAYGGMAATPKQAHHTMTALQGEVWNEATVRKAMQLMQQDYQPLSDMRASAEYRLMTAENLLYRFYLDTQQSVEDDANNSISGDATGNATRNKTALNVFDYIQEARS</sequence>
<dbReference type="InterPro" id="IPR014307">
    <property type="entry name" value="Xanthine_DH_ssu"/>
</dbReference>
<evidence type="ECO:0000256" key="2">
    <source>
        <dbReference type="ARBA" id="ARBA00022723"/>
    </source>
</evidence>
<dbReference type="NCBIfam" id="TIGR02963">
    <property type="entry name" value="xanthine_xdhA"/>
    <property type="match status" value="1"/>
</dbReference>
<dbReference type="Gene3D" id="3.30.390.50">
    <property type="entry name" value="CO dehydrogenase flavoprotein, C-terminal domain"/>
    <property type="match status" value="1"/>
</dbReference>
<dbReference type="OrthoDB" id="9775084at2"/>
<dbReference type="InterPro" id="IPR006058">
    <property type="entry name" value="2Fe2S_fd_BS"/>
</dbReference>